<keyword evidence="2" id="KW-1185">Reference proteome</keyword>
<comment type="caution">
    <text evidence="1">The sequence shown here is derived from an EMBL/GenBank/DDBJ whole genome shotgun (WGS) entry which is preliminary data.</text>
</comment>
<sequence>PGYTLMVAGQRSGKTSFLRLLLDTSNIAPTVSKEQLTPLAKFIQGSNGHTSHIRHVSIDVILDSPDSGAPQPVSLTLIDTPSLDFSDEVSSERVITDILDHIDSRFADSPDDETNGNHHVHLCIYFLDPDHVVPPQQLPPQHLAPLRARSHSMSQVGQPIILDPPVTPHPEMLRATLPEADITAIRRLSSRVNVLPIIARADILTNERLAAVKMAIRRDLADAGIGFGIFDLDFSSQLPKPDQQSSGAGPSEGHSSKINGGSEASVGSAATSPQTPSSPSLRLPYALVSADIYSHSEGLVRTPPTREDLVLLYMPSLTQTPMFSNAKLTKGKFTRSFRWGTLDVLDQNHCDFRHLRTAIFHHMKTLQKYTKEYLYEKYKMEAPSHGHPMQRHQNPRPHHMPLPRNHRPLMTIDVAPHSNGGPVRHPSLVLPPPSLSHNGEMMNSPMPIRPNSTKMAGSTGKSQRTRSKKITVACNFCRSRKLKCDGGKPACGQCFKRSNTCDYIPHSKRRGAGRTRKLPEDESASELDSGDEVGGGAEVDGGSASRSPEVSTISVNRVNGNLEQAGGSVSHLSEVRRVVGPLHHDPQPPPRLSPVDLPPITTLPVNGSLRSEDSVLPPIISISDQHPSHSPNQQPLSHPSSGTPSGQLPDGQQLGRPRKRASTTGSGRGSRSHYASKIVACNFCRARKTRCDGEHPACGACSRRSLACSYVNDPSPS</sequence>
<reference evidence="1" key="2">
    <citation type="journal article" date="2020" name="Nat. Commun.">
        <title>Large-scale genome sequencing of mycorrhizal fungi provides insights into the early evolution of symbiotic traits.</title>
        <authorList>
            <person name="Miyauchi S."/>
            <person name="Kiss E."/>
            <person name="Kuo A."/>
            <person name="Drula E."/>
            <person name="Kohler A."/>
            <person name="Sanchez-Garcia M."/>
            <person name="Morin E."/>
            <person name="Andreopoulos B."/>
            <person name="Barry K.W."/>
            <person name="Bonito G."/>
            <person name="Buee M."/>
            <person name="Carver A."/>
            <person name="Chen C."/>
            <person name="Cichocki N."/>
            <person name="Clum A."/>
            <person name="Culley D."/>
            <person name="Crous P.W."/>
            <person name="Fauchery L."/>
            <person name="Girlanda M."/>
            <person name="Hayes R.D."/>
            <person name="Keri Z."/>
            <person name="LaButti K."/>
            <person name="Lipzen A."/>
            <person name="Lombard V."/>
            <person name="Magnuson J."/>
            <person name="Maillard F."/>
            <person name="Murat C."/>
            <person name="Nolan M."/>
            <person name="Ohm R.A."/>
            <person name="Pangilinan J."/>
            <person name="Pereira M.F."/>
            <person name="Perotto S."/>
            <person name="Peter M."/>
            <person name="Pfister S."/>
            <person name="Riley R."/>
            <person name="Sitrit Y."/>
            <person name="Stielow J.B."/>
            <person name="Szollosi G."/>
            <person name="Zifcakova L."/>
            <person name="Stursova M."/>
            <person name="Spatafora J.W."/>
            <person name="Tedersoo L."/>
            <person name="Vaario L.M."/>
            <person name="Yamada A."/>
            <person name="Yan M."/>
            <person name="Wang P."/>
            <person name="Xu J."/>
            <person name="Bruns T."/>
            <person name="Baldrian P."/>
            <person name="Vilgalys R."/>
            <person name="Dunand C."/>
            <person name="Henrissat B."/>
            <person name="Grigoriev I.V."/>
            <person name="Hibbett D."/>
            <person name="Nagy L.G."/>
            <person name="Martin F.M."/>
        </authorList>
    </citation>
    <scope>NUCLEOTIDE SEQUENCE</scope>
    <source>
        <strain evidence="1">P2</strain>
    </source>
</reference>
<dbReference type="Proteomes" id="UP000886501">
    <property type="component" value="Unassembled WGS sequence"/>
</dbReference>
<feature type="non-terminal residue" evidence="1">
    <location>
        <position position="717"/>
    </location>
</feature>
<protein>
    <submittedName>
        <fullName evidence="1">Uncharacterized protein</fullName>
    </submittedName>
</protein>
<organism evidence="1 2">
    <name type="scientific">Thelephora ganbajun</name>
    <name type="common">Ganba fungus</name>
    <dbReference type="NCBI Taxonomy" id="370292"/>
    <lineage>
        <taxon>Eukaryota</taxon>
        <taxon>Fungi</taxon>
        <taxon>Dikarya</taxon>
        <taxon>Basidiomycota</taxon>
        <taxon>Agaricomycotina</taxon>
        <taxon>Agaricomycetes</taxon>
        <taxon>Thelephorales</taxon>
        <taxon>Thelephoraceae</taxon>
        <taxon>Thelephora</taxon>
    </lineage>
</organism>
<feature type="non-terminal residue" evidence="1">
    <location>
        <position position="1"/>
    </location>
</feature>
<reference evidence="1" key="1">
    <citation type="submission" date="2019-10" db="EMBL/GenBank/DDBJ databases">
        <authorList>
            <consortium name="DOE Joint Genome Institute"/>
            <person name="Kuo A."/>
            <person name="Miyauchi S."/>
            <person name="Kiss E."/>
            <person name="Drula E."/>
            <person name="Kohler A."/>
            <person name="Sanchez-Garcia M."/>
            <person name="Andreopoulos B."/>
            <person name="Barry K.W."/>
            <person name="Bonito G."/>
            <person name="Buee M."/>
            <person name="Carver A."/>
            <person name="Chen C."/>
            <person name="Cichocki N."/>
            <person name="Clum A."/>
            <person name="Culley D."/>
            <person name="Crous P.W."/>
            <person name="Fauchery L."/>
            <person name="Girlanda M."/>
            <person name="Hayes R."/>
            <person name="Keri Z."/>
            <person name="Labutti K."/>
            <person name="Lipzen A."/>
            <person name="Lombard V."/>
            <person name="Magnuson J."/>
            <person name="Maillard F."/>
            <person name="Morin E."/>
            <person name="Murat C."/>
            <person name="Nolan M."/>
            <person name="Ohm R."/>
            <person name="Pangilinan J."/>
            <person name="Pereira M."/>
            <person name="Perotto S."/>
            <person name="Peter M."/>
            <person name="Riley R."/>
            <person name="Sitrit Y."/>
            <person name="Stielow B."/>
            <person name="Szollosi G."/>
            <person name="Zifcakova L."/>
            <person name="Stursova M."/>
            <person name="Spatafora J.W."/>
            <person name="Tedersoo L."/>
            <person name="Vaario L.-M."/>
            <person name="Yamada A."/>
            <person name="Yan M."/>
            <person name="Wang P."/>
            <person name="Xu J."/>
            <person name="Bruns T."/>
            <person name="Baldrian P."/>
            <person name="Vilgalys R."/>
            <person name="Henrissat B."/>
            <person name="Grigoriev I.V."/>
            <person name="Hibbett D."/>
            <person name="Nagy L.G."/>
            <person name="Martin F.M."/>
        </authorList>
    </citation>
    <scope>NUCLEOTIDE SEQUENCE</scope>
    <source>
        <strain evidence="1">P2</strain>
    </source>
</reference>
<gene>
    <name evidence="1" type="ORF">BDM02DRAFT_3072043</name>
</gene>
<dbReference type="EMBL" id="MU118018">
    <property type="protein sequence ID" value="KAF9648184.1"/>
    <property type="molecule type" value="Genomic_DNA"/>
</dbReference>
<evidence type="ECO:0000313" key="2">
    <source>
        <dbReference type="Proteomes" id="UP000886501"/>
    </source>
</evidence>
<accession>A0ACB6ZF25</accession>
<proteinExistence type="predicted"/>
<name>A0ACB6ZF25_THEGA</name>
<evidence type="ECO:0000313" key="1">
    <source>
        <dbReference type="EMBL" id="KAF9648184.1"/>
    </source>
</evidence>